<dbReference type="AlphaFoldDB" id="A0A2P8E3N4"/>
<proteinExistence type="predicted"/>
<feature type="compositionally biased region" description="Acidic residues" evidence="1">
    <location>
        <begin position="123"/>
        <end position="133"/>
    </location>
</feature>
<evidence type="ECO:0000256" key="1">
    <source>
        <dbReference type="SAM" id="MobiDB-lite"/>
    </source>
</evidence>
<evidence type="ECO:0000313" key="3">
    <source>
        <dbReference type="Proteomes" id="UP000243528"/>
    </source>
</evidence>
<feature type="region of interest" description="Disordered" evidence="1">
    <location>
        <begin position="1"/>
        <end position="24"/>
    </location>
</feature>
<feature type="region of interest" description="Disordered" evidence="1">
    <location>
        <begin position="90"/>
        <end position="142"/>
    </location>
</feature>
<organism evidence="2 3">
    <name type="scientific">Haloactinopolyspora alba</name>
    <dbReference type="NCBI Taxonomy" id="648780"/>
    <lineage>
        <taxon>Bacteria</taxon>
        <taxon>Bacillati</taxon>
        <taxon>Actinomycetota</taxon>
        <taxon>Actinomycetes</taxon>
        <taxon>Jiangellales</taxon>
        <taxon>Jiangellaceae</taxon>
        <taxon>Haloactinopolyspora</taxon>
    </lineage>
</organism>
<dbReference type="RefSeq" id="WP_129710892.1">
    <property type="nucleotide sequence ID" value="NZ_ML142900.1"/>
</dbReference>
<accession>A0A2P8E3N4</accession>
<evidence type="ECO:0000313" key="2">
    <source>
        <dbReference type="EMBL" id="PSL04069.1"/>
    </source>
</evidence>
<feature type="compositionally biased region" description="Basic and acidic residues" evidence="1">
    <location>
        <begin position="95"/>
        <end position="122"/>
    </location>
</feature>
<reference evidence="2 3" key="1">
    <citation type="submission" date="2018-03" db="EMBL/GenBank/DDBJ databases">
        <title>Genomic Encyclopedia of Archaeal and Bacterial Type Strains, Phase II (KMG-II): from individual species to whole genera.</title>
        <authorList>
            <person name="Goeker M."/>
        </authorList>
    </citation>
    <scope>NUCLEOTIDE SEQUENCE [LARGE SCALE GENOMIC DNA]</scope>
    <source>
        <strain evidence="2 3">DSM 45211</strain>
    </source>
</reference>
<dbReference type="Proteomes" id="UP000243528">
    <property type="component" value="Unassembled WGS sequence"/>
</dbReference>
<dbReference type="EMBL" id="PYGE01000006">
    <property type="protein sequence ID" value="PSL04069.1"/>
    <property type="molecule type" value="Genomic_DNA"/>
</dbReference>
<keyword evidence="3" id="KW-1185">Reference proteome</keyword>
<name>A0A2P8E3N4_9ACTN</name>
<feature type="compositionally biased region" description="Low complexity" evidence="1">
    <location>
        <begin position="15"/>
        <end position="24"/>
    </location>
</feature>
<comment type="caution">
    <text evidence="2">The sequence shown here is derived from an EMBL/GenBank/DDBJ whole genome shotgun (WGS) entry which is preliminary data.</text>
</comment>
<gene>
    <name evidence="2" type="ORF">CLV30_10671</name>
</gene>
<protein>
    <submittedName>
        <fullName evidence="2">Uncharacterized protein</fullName>
    </submittedName>
</protein>
<sequence length="209" mass="22240">MNAEGQHGDGPVRSGAEALTATGAEARAIIDETAGTNRSTVEEITRTAVSELPRDEAAVVESAIRDIAGDMARVMDELAQDAGTAFDTQAAELRALIDRHSAPRDPPDHSPDHSPDLERPPEDPPDSAADADDAPVRRRPSNWERARQAFLNHADEIDELVDVFTATAPKVDPPQAPVGSEVDDPVSAAVLSAAVFLEAAGRWTKKRKG</sequence>